<dbReference type="GO" id="GO:0008270">
    <property type="term" value="F:zinc ion binding"/>
    <property type="evidence" value="ECO:0007669"/>
    <property type="project" value="UniProtKB-KW"/>
</dbReference>
<keyword evidence="37" id="KW-0862">Zinc</keyword>
<keyword evidence="19 64" id="KW-0945">Host-virus interaction</keyword>
<dbReference type="CDD" id="cd23213">
    <property type="entry name" value="Enterovirus_RdRp"/>
    <property type="match status" value="1"/>
</dbReference>
<dbReference type="Gene3D" id="2.40.10.10">
    <property type="entry name" value="Trypsin-like serine proteases"/>
    <property type="match status" value="4"/>
</dbReference>
<dbReference type="GO" id="GO:0039694">
    <property type="term" value="P:viral RNA genome replication"/>
    <property type="evidence" value="ECO:0007669"/>
    <property type="project" value="InterPro"/>
</dbReference>
<dbReference type="InterPro" id="IPR009003">
    <property type="entry name" value="Peptidase_S1_PA"/>
</dbReference>
<dbReference type="GO" id="GO:0006508">
    <property type="term" value="P:proteolysis"/>
    <property type="evidence" value="ECO:0007669"/>
    <property type="project" value="UniProtKB-KW"/>
</dbReference>
<protein>
    <recommendedName>
        <fullName evidence="64">Genome polyprotein</fullName>
    </recommendedName>
    <component>
        <recommendedName>
            <fullName evidence="64">P3</fullName>
        </recommendedName>
    </component>
    <component>
        <recommendedName>
            <fullName evidence="64">Protein 3AB</fullName>
        </recommendedName>
    </component>
    <component>
        <recommendedName>
            <fullName evidence="64">P2</fullName>
        </recommendedName>
    </component>
    <component>
        <recommendedName>
            <fullName evidence="64">P1</fullName>
        </recommendedName>
    </component>
    <component>
        <recommendedName>
            <fullName evidence="64">Capsid protein VP0</fullName>
        </recommendedName>
        <alternativeName>
            <fullName evidence="64">VP4-VP2</fullName>
        </alternativeName>
    </component>
    <component>
        <recommendedName>
            <fullName evidence="64">Capsid protein VP4</fullName>
        </recommendedName>
        <alternativeName>
            <fullName evidence="64">P1A</fullName>
        </alternativeName>
        <alternativeName>
            <fullName evidence="64">Virion protein 4</fullName>
        </alternativeName>
    </component>
    <component>
        <recommendedName>
            <fullName evidence="64">Capsid protein VP2</fullName>
        </recommendedName>
        <alternativeName>
            <fullName evidence="64">P1B</fullName>
        </alternativeName>
        <alternativeName>
            <fullName evidence="64">Virion protein 2</fullName>
        </alternativeName>
    </component>
    <component>
        <recommendedName>
            <fullName evidence="64">Capsid protein VP3</fullName>
        </recommendedName>
        <alternativeName>
            <fullName evidence="64">P1C</fullName>
        </alternativeName>
        <alternativeName>
            <fullName evidence="64">Virion protein 3</fullName>
        </alternativeName>
    </component>
    <component>
        <recommendedName>
            <fullName evidence="64">Capsid protein VP1</fullName>
        </recommendedName>
        <alternativeName>
            <fullName evidence="64">P1D</fullName>
        </alternativeName>
        <alternativeName>
            <fullName evidence="64">Virion protein 1</fullName>
        </alternativeName>
    </component>
    <component>
        <recommendedName>
            <fullName evidence="64">Protease 2A</fullName>
            <shortName evidence="64">P2A</shortName>
            <ecNumber evidence="64">3.4.22.29</ecNumber>
        </recommendedName>
        <alternativeName>
            <fullName evidence="64">Picornain 2A</fullName>
        </alternativeName>
        <alternativeName>
            <fullName evidence="64">Protein 2A</fullName>
        </alternativeName>
    </component>
    <component>
        <recommendedName>
            <fullName evidence="64">Protein 2B</fullName>
            <shortName evidence="64">P2B</shortName>
        </recommendedName>
    </component>
    <component>
        <recommendedName>
            <fullName evidence="64">Protein 2C</fullName>
            <shortName evidence="64">P2C</shortName>
            <ecNumber evidence="64">3.6.1.15</ecNumber>
        </recommendedName>
    </component>
    <component>
        <recommendedName>
            <fullName evidence="64">Protein 3A</fullName>
            <shortName evidence="64">P3A</shortName>
        </recommendedName>
    </component>
    <component>
        <recommendedName>
            <fullName evidence="64">Viral protein genome-linked</fullName>
            <shortName evidence="64">VPg</shortName>
        </recommendedName>
        <alternativeName>
            <fullName evidence="64">Protein 3B</fullName>
            <shortName evidence="64">P3B</shortName>
        </alternativeName>
    </component>
    <component>
        <recommendedName>
            <fullName evidence="64">Protein 3CD</fullName>
            <ecNumber evidence="64">3.4.22.28</ecNumber>
        </recommendedName>
    </component>
    <component>
        <recommendedName>
            <fullName evidence="64">Protease 3C</fullName>
            <shortName evidence="64">P3C</shortName>
        </recommendedName>
    </component>
    <component>
        <recommendedName>
            <fullName evidence="64">RNA-directed RNA polymerase</fullName>
            <shortName evidence="64">RdRp</shortName>
            <ecNumber evidence="64">2.7.7.48</ecNumber>
        </recommendedName>
        <alternativeName>
            <fullName evidence="64">3D polymerase</fullName>
            <shortName evidence="64">3Dpol</shortName>
        </alternativeName>
        <alternativeName>
            <fullName evidence="64">Protein 3D</fullName>
            <shortName evidence="64">3D</shortName>
        </alternativeName>
    </component>
</protein>
<evidence type="ECO:0000256" key="39">
    <source>
        <dbReference type="ARBA" id="ARBA00022842"/>
    </source>
</evidence>
<evidence type="ECO:0000256" key="44">
    <source>
        <dbReference type="ARBA" id="ARBA00022953"/>
    </source>
</evidence>
<evidence type="ECO:0000256" key="8">
    <source>
        <dbReference type="ARBA" id="ARBA00011474"/>
    </source>
</evidence>
<keyword evidence="43 64" id="KW-1164">Virus endocytosis by host</keyword>
<comment type="function">
    <text evidence="64">Capsid protein VP2: Forms an icosahedral capsid of pseudo T=3 symmetry with capsid proteins VP2 and VP3. The capsid is 300 Angstroms in diameter, composed of 60 copies of each capsid protein and enclosing the viral positive strand RNA genome.</text>
</comment>
<dbReference type="SUPFAM" id="SSF56672">
    <property type="entry name" value="DNA/RNA polymerases"/>
    <property type="match status" value="1"/>
</dbReference>
<comment type="subunit">
    <text evidence="60">Homodimer. Interacts with host GBF1. Interacts (via GOLD domain) with host ACBD3 (via GOLD domain); this interaction allows the formation of a viral protein 3A/ACBD3 heterotetramer with a 2:2 stoichiometry, which will stimulate the recruitment of host PI4KB in order to synthesize PI4P at the viral RNA replication sites.</text>
</comment>
<evidence type="ECO:0000259" key="67">
    <source>
        <dbReference type="PROSITE" id="PS51874"/>
    </source>
</evidence>
<dbReference type="Pfam" id="PF00548">
    <property type="entry name" value="Peptidase_C3"/>
    <property type="match status" value="1"/>
</dbReference>
<dbReference type="GO" id="GO:0019062">
    <property type="term" value="P:virion attachment to host cell"/>
    <property type="evidence" value="ECO:0007669"/>
    <property type="project" value="UniProtKB-KW"/>
</dbReference>
<keyword evidence="56 64" id="KW-1160">Virus entry into host cell</keyword>
<evidence type="ECO:0000259" key="66">
    <source>
        <dbReference type="PROSITE" id="PS51218"/>
    </source>
</evidence>
<dbReference type="Gene3D" id="4.10.880.10">
    <property type="entry name" value="Poliovirus 3D polymerase Domain 1 (Nucleotidyltransferase)"/>
    <property type="match status" value="2"/>
</dbReference>
<comment type="subunit">
    <text evidence="7">Interacts with capsid protein VP1 and capsid protein VP3 in the mature capsid.</text>
</comment>
<accession>A0A059XIJ7</accession>
<evidence type="ECO:0000256" key="25">
    <source>
        <dbReference type="ARBA" id="ARBA00022706"/>
    </source>
</evidence>
<dbReference type="GO" id="GO:0003724">
    <property type="term" value="F:RNA helicase activity"/>
    <property type="evidence" value="ECO:0007669"/>
    <property type="project" value="InterPro"/>
</dbReference>
<keyword evidence="50 64" id="KW-1099">Inhibition of host mRNA nuclear export by virus</keyword>
<dbReference type="InterPro" id="IPR001676">
    <property type="entry name" value="Picornavirus_capsid"/>
</dbReference>
<keyword evidence="46 64" id="KW-1182">Viral ion channel</keyword>
<comment type="function">
    <text evidence="59">Localizes the viral replication complex to the surface of membranous vesicles. It inhibits host cell endoplasmic reticulum-to-Golgi apparatus transport and causes the disassembly of the Golgi complex, possibly through GBF1 interaction. This would result in depletion of MHC, trail receptors and IFN receptors at the host cell surface. Plays an essential role in viral RNA replication by recruiting ACBD3 and PI4KB at the viral replication sites, thereby allowing the formation of the rearranged membranous structures where viral replication takes place.</text>
</comment>
<keyword evidence="14 64" id="KW-0191">Covalent protein-RNA linkage</keyword>
<dbReference type="FunFam" id="2.40.10.10:FF:000022">
    <property type="entry name" value="Genome polyprotein"/>
    <property type="match status" value="1"/>
</dbReference>
<dbReference type="InterPro" id="IPR003138">
    <property type="entry name" value="Pico_P1A"/>
</dbReference>
<comment type="subunit">
    <text evidence="61">Homohexamer; forms a hexameric ring structure with 6-fold symmetry characteristic of AAA+ ATPases. Interacts (via N-terminus) with host RTN3 (via reticulon domain); this interaction is important for viral replication. Interacts with capsid protein VP3; this interaction may be important for virion morphogenesis.</text>
</comment>
<keyword evidence="28 64" id="KW-0677">Repeat</keyword>
<comment type="function">
    <text evidence="64">Capsid protein VP3: Forms an icosahedral capsid of pseudo T=3 symmetry with capsid proteins VP2 and VP3. The capsid is 300 Angstroms in diameter, composed of 60 copies of each capsid protein and enclosing the viral positive strand RNA genome.</text>
</comment>
<comment type="function">
    <text evidence="64">Capsid protein VP1: Forms an icosahedral capsid of pseudo T=3 symmetry with capsid proteins VP2 and VP3. The capsid is 300 Angstroms in diameter, composed of 60 copies of each capsid protein and enclosing the viral positive strand RNA genome. Capsid protein VP1 mainly forms the vertices of the capsid. Capsid protein VP1 interacts with host cell receptor to provide virion attachment to target host cells. This attachment induces virion internalization. Tyrosine kinases are probably involved in the entry process. After binding to its receptor, the capsid undergoes conformational changes. Capsid protein VP1 N-terminus (that contains an amphipathic alpha-helix) and capsid protein VP4 are externalized. Together, they shape a pore in the host membrane through which viral genome is translocated to host cell cytoplasm. After genome has been released, the channel shrinks.</text>
</comment>
<dbReference type="SUPFAM" id="SSF89043">
    <property type="entry name" value="Soluble domain of poliovirus core protein 3a"/>
    <property type="match status" value="1"/>
</dbReference>
<evidence type="ECO:0000256" key="61">
    <source>
        <dbReference type="ARBA" id="ARBA00046779"/>
    </source>
</evidence>
<comment type="function">
    <text evidence="64">Protease 2A: Cysteine protease that cleaves viral polyprotein and specific host proteins.</text>
</comment>
<dbReference type="InterPro" id="IPR036203">
    <property type="entry name" value="P3A_soluble_dom"/>
</dbReference>
<dbReference type="FunFam" id="4.10.880.10:FF:000002">
    <property type="entry name" value="Genome polyprotein"/>
    <property type="match status" value="1"/>
</dbReference>
<evidence type="ECO:0000256" key="60">
    <source>
        <dbReference type="ARBA" id="ARBA00046425"/>
    </source>
</evidence>
<dbReference type="FunFam" id="2.40.10.10:FF:000020">
    <property type="entry name" value="Genome polyprotein"/>
    <property type="match status" value="1"/>
</dbReference>
<comment type="subunit">
    <text evidence="8">Interacts with capsid protein VP1 and capsid protein VP3 to form heterotrimeric protomers.</text>
</comment>
<dbReference type="Pfam" id="PF01552">
    <property type="entry name" value="Pico_P2B"/>
    <property type="match status" value="1"/>
</dbReference>
<comment type="function">
    <text evidence="64">Protein 2C: Induces and associates with structural rearrangements of intracellular membranes. Displays RNA-binding, nucleotide binding and NTPase activities. May play a role in virion morphogenesis and viral RNA encapsidation by interacting with the capsid protein VP3.</text>
</comment>
<comment type="function">
    <text evidence="64">Protein 3A: Localizes the viral replication complex to the surface of membranous vesicles. It inhibits host cell endoplasmic reticulum-to-Golgi apparatus transport and causes the disassembly of the Golgi complex, possibly through GBF1 interaction. This would result in depletion of MHC, trail receptors and IFN receptors at the host cell surface.</text>
</comment>
<keyword evidence="41 64" id="KW-1043">Host membrane</keyword>
<dbReference type="GO" id="GO:0075509">
    <property type="term" value="P:endocytosis involved in viral entry into host cell"/>
    <property type="evidence" value="ECO:0007669"/>
    <property type="project" value="UniProtKB-KW"/>
</dbReference>
<dbReference type="Pfam" id="PF00680">
    <property type="entry name" value="RdRP_1"/>
    <property type="match status" value="1"/>
</dbReference>
<evidence type="ECO:0000256" key="6">
    <source>
        <dbReference type="ARBA" id="ARBA00011124"/>
    </source>
</evidence>
<evidence type="ECO:0000256" key="14">
    <source>
        <dbReference type="ARBA" id="ARBA00022520"/>
    </source>
</evidence>
<keyword evidence="13 64" id="KW-1036">Host cytoplasmic vesicle</keyword>
<keyword evidence="20 64" id="KW-1162">Viral penetration into host cytoplasm</keyword>
<comment type="function">
    <text evidence="64">Capsid protein VP0: Component of immature procapsids, which is cleaved into capsid proteins VP4 and VP2 after maturation. Allows the capsid to remain inactive before the maturation step.</text>
</comment>
<dbReference type="InterPro" id="IPR002527">
    <property type="entry name" value="Pico_P2B"/>
</dbReference>
<comment type="function">
    <text evidence="64">Protein 2B: Plays an essential role in the virus replication cycle by acting as a viroporin. Creates a pore in the host reticulum endoplasmic and as a consequence releases Ca2+ in the cytoplasm of infected cell. In turn, high levels of cytoplasmic calcium may trigger membrane trafficking and transport of viral ER-associated proteins to viroplasms, sites of viral genome replication.</text>
</comment>
<dbReference type="Gene3D" id="2.60.120.20">
    <property type="match status" value="3"/>
</dbReference>
<dbReference type="Proteomes" id="UP000109705">
    <property type="component" value="Genome"/>
</dbReference>
<dbReference type="InterPro" id="IPR007094">
    <property type="entry name" value="RNA-dir_pol_PSvirus"/>
</dbReference>
<dbReference type="GO" id="GO:0003723">
    <property type="term" value="F:RNA binding"/>
    <property type="evidence" value="ECO:0007669"/>
    <property type="project" value="UniProtKB-KW"/>
</dbReference>
<evidence type="ECO:0000256" key="46">
    <source>
        <dbReference type="ARBA" id="ARBA00023039"/>
    </source>
</evidence>
<evidence type="ECO:0000256" key="50">
    <source>
        <dbReference type="ARBA" id="ARBA00023197"/>
    </source>
</evidence>
<feature type="domain" description="RdRp catalytic" evidence="65">
    <location>
        <begin position="1955"/>
        <end position="2070"/>
    </location>
</feature>
<comment type="function">
    <text evidence="64">Capsid protein VP4: Lies on the inner surface of the capsid shell. After binding to the host receptor, the capsid undergoes conformational changes. Capsid protein VP4 is released, Capsid protein VP1 N-terminus is externalized, and together, they shape a pore in the host membrane through which the viral genome is translocated into the host cell cytoplasm.</text>
</comment>
<keyword evidence="38 64" id="KW-0067">ATP-binding</keyword>
<evidence type="ECO:0000256" key="51">
    <source>
        <dbReference type="ARBA" id="ARBA00023200"/>
    </source>
</evidence>
<keyword evidence="35 64" id="KW-1193">Eukaryotic host translation shutoff by virus</keyword>
<dbReference type="Pfam" id="PF02226">
    <property type="entry name" value="Pico_P1A"/>
    <property type="match status" value="1"/>
</dbReference>
<dbReference type="InterPro" id="IPR000081">
    <property type="entry name" value="Peptidase_C3"/>
</dbReference>
<dbReference type="Pfam" id="PF00910">
    <property type="entry name" value="RNA_helicase"/>
    <property type="match status" value="1"/>
</dbReference>
<comment type="catalytic activity">
    <reaction evidence="64">
        <text>Selective cleavage of Gln-|-Gly bond in the poliovirus polyprotein. In other picornavirus reactions Glu may be substituted for Gln, and Ser or Thr for Gly.</text>
        <dbReference type="EC" id="3.4.22.28"/>
    </reaction>
</comment>
<evidence type="ECO:0000256" key="52">
    <source>
        <dbReference type="ARBA" id="ARBA00023247"/>
    </source>
</evidence>
<comment type="subunit">
    <text evidence="9">Interacts with protein 3CD.</text>
</comment>
<keyword evidence="39" id="KW-0460">Magnesium</keyword>
<dbReference type="Gene3D" id="6.10.20.20">
    <property type="entry name" value="Poliovirus 3A protein-like"/>
    <property type="match status" value="1"/>
</dbReference>
<evidence type="ECO:0000256" key="3">
    <source>
        <dbReference type="ARBA" id="ARBA00004295"/>
    </source>
</evidence>
<dbReference type="InterPro" id="IPR043128">
    <property type="entry name" value="Rev_trsase/Diguanyl_cyclase"/>
</dbReference>
<comment type="subcellular location">
    <subcellularLocation>
        <location evidence="3">Host cytoplasmic vesicle membrane</location>
        <topology evidence="3">Peripheral membrane protein</topology>
        <orientation evidence="3">Cytoplasmic side</orientation>
    </subcellularLocation>
    <subcellularLocation>
        <location evidence="2">Host nucleus</location>
    </subcellularLocation>
    <subcellularLocation>
        <location evidence="4">Virion</location>
    </subcellularLocation>
</comment>
<evidence type="ECO:0000256" key="47">
    <source>
        <dbReference type="ARBA" id="ARBA00023050"/>
    </source>
</evidence>
<evidence type="ECO:0000256" key="30">
    <source>
        <dbReference type="ARBA" id="ARBA00022771"/>
    </source>
</evidence>
<evidence type="ECO:0000256" key="27">
    <source>
        <dbReference type="ARBA" id="ARBA00022723"/>
    </source>
</evidence>
<sequence>MGAQVTRQQTGTHENANIATNGSHITYNQINFYKDSYAASASKQDFSQDPSKFTEPVVEGLKAGAPVLKSPSAEACGYSDRVLQLKLGNSAIVTQEAANYCCAYGEWPNYLPDHEAVAIDKPTQPETATDRFYTLKSVKWETESTGWWWKLPDALNNIGMFGQNVQHHYLYRSGFLIHVQCNATKFHQGALLVVAIPEHQRGAYNTNTSPEFADIMKGEEGGTFSHPYVLDDGTSLACATIFPHQWINLRTNNSATIVLPWMNAAPMDFPLRHNQWTLAIIPVVPLGTRTVSSMVPITVSIAPMCCEFNGLRHAITQGVPTYLLPGSGQFLTTDDHSSAPVLPCFNPTPEMHIPGQVRNMLEVVQVESMMEINNTESAVGMQRLKVDISVLTDVDQLLFNIPLDIQLDGPLRNTLVGNISRYYTHWSGSLEMTFMFCGSFMATGKLILCYTPPGGSCPTTRETAMLGTHVVWDFGLQSSVTLVIPWISGSHYRMFNNDAKSTNANVGYVTCFMQTNLIVPSESSNTCSLIGFVAAKDDFSLRLMRDSPDIRQLEHLDAAEAAYQIESIIKTATDTVKSEINAELGVVPSLNAVETGASSNTEPEEAIQTRTVINQHGVSETLVENFLSRAALVSKRSFEYKNHTSSEARTDKNFFKWTINTKSFVQLRRKLELFTYLRFDAEITILTTVAVGSNNSTYMGLPDLTLQVMFVPTGALTPEKQDSFHWQSGSNASVFFKVSDPPARMTIPFMCINSAYSVFYDGFAGFEKNGLYGINPADTIGNLCVRIVNEHQPIGFTVTVRVYMKPKHIKAWAPRPPRTLPYMSIANANYRGKERAPNALNAIIGNRESVKTMPHDIRLVTNGPGFGGVFVGSFKIINYHLATTEERQSAIYVDWQSDILVTPIAAHGRHQIARCKCNTGVYYCRHRDRSYPICFEGPGIQWIEQNEYYPARYQTNVLLAAGPAEAGDCGGLLVCPHGVIGLLTAGGDGIVAFTDIRNLLWLDTDAMEQGITDYIQNLGNAFGAGFTETISNKAKEVQDMLIGESSLLEKLLKALIKIISALVIVIRNSEDLVTVTATLALLGCHDSPWSYLKQKVCSYLGIPYVPRQSESWLKKFTEACNALRGLDWLSQKIDKFINWLKNKILPEAREKYEFVQRLKQLPVIENQVSTIEHSCPTTEQQQALFNNVQYYSHYCRKYAPLYAVEAKRVTALEKKINNYIQFKSKSRIEPVCLIIHGSPGTGKSVASNLIARAITEKLGGDVYSLPPDPKYFDGYKQQTVVLMDDLMQNPDGNDISMFCQMVSTVDFIPPMASLEEKGTLYTSPFLIATTNAGSIHAPTVSDSKALSRRFKFDVDIEVTDSYKDSNKLDMSKAVEMCKPDDCAPTNYKRCCPLICGKAIQFRDRRTNARSNIDMLVTDIIKEYRIRNSTQDKLEALFQGPPQFKEIKISITPDTPAPDAINDLLRSVDSQEVRDYCQKKGWIVIHPSNELLVEKHISRAFITLQAIATFVSIAGVVYVIYKLFAGIQGPYTGIPNPKPKVPSLRTAKVQGPGFDFAQAIMKKNTVIARTEKGEFTMLGIHDRVAVIPTHASVGETIYINDVETRVLDACALRDLTDTNLEITIVKLDRNQKFRDIRHFLPRYEDDYNDAVLSVHTSKFPNMYIPVGQVTNYGFLNLGGTPTHRILMYNFPTRAGQCGGVVTTTGKVIGIHVGGNGAQGFAAMLLHSYFTDTQGEIVSNEKSGVCINAPAKTKLQPSVFHQVFEGSKEPAVLNSKDPRLKTDFEEAIFSKYTGNKIMLMDEYMEEAVDHYVGCLEPLDISIDPIPLESAMYGMDGLEALDLTTSAGFPYLLQGKKKRDIFNRQTRDTTEMTRMLEKYGVDLPFVTFVKDELRSREKVEKGKSRLIEASSLNDSVAMRVAFGNLYATFHSNPGTATGSAVGCDPDIFWSKIPVLLDGEIFAFDYTGYDASLSPVWFACLKKVLIKLGYTHQTSFIDYLCHSVHLYKDRKYIVNGGMPSGSSGTSIFNTMINNIIIRTLLIRVYKGIDLDQFKMIAYGDDVIASYPHKIDPGLLAEAGKHYGLVMTPADKGTSFVDTNWENVTFLKRHFRADDQYPFLIHPVMPMKEIHESIRWTKDPRNTQDHVRSLCYLAWHNGEEAYNEFCRKIRSVPVGRALTLPAYSSLRRKWLDSF</sequence>
<keyword evidence="24 64" id="KW-0548">Nucleotidyltransferase</keyword>
<evidence type="ECO:0000256" key="34">
    <source>
        <dbReference type="ARBA" id="ARBA00022807"/>
    </source>
</evidence>
<evidence type="ECO:0000256" key="26">
    <source>
        <dbReference type="ARBA" id="ARBA00022707"/>
    </source>
</evidence>
<evidence type="ECO:0000256" key="28">
    <source>
        <dbReference type="ARBA" id="ARBA00022737"/>
    </source>
</evidence>
<dbReference type="GO" id="GO:0004197">
    <property type="term" value="F:cysteine-type endopeptidase activity"/>
    <property type="evidence" value="ECO:0007669"/>
    <property type="project" value="UniProtKB-EC"/>
</dbReference>
<dbReference type="FunFam" id="2.60.120.20:FF:000002">
    <property type="entry name" value="Genome polyprotein"/>
    <property type="match status" value="1"/>
</dbReference>
<comment type="catalytic activity">
    <reaction evidence="64">
        <text>RNA(n) + a ribonucleoside 5'-triphosphate = RNA(n+1) + diphosphate</text>
        <dbReference type="Rhea" id="RHEA:21248"/>
        <dbReference type="Rhea" id="RHEA-COMP:14527"/>
        <dbReference type="Rhea" id="RHEA-COMP:17342"/>
        <dbReference type="ChEBI" id="CHEBI:33019"/>
        <dbReference type="ChEBI" id="CHEBI:61557"/>
        <dbReference type="ChEBI" id="CHEBI:140395"/>
        <dbReference type="EC" id="2.7.7.48"/>
    </reaction>
</comment>
<keyword evidence="49 64" id="KW-0472">Membrane</keyword>
<evidence type="ECO:0000256" key="5">
    <source>
        <dbReference type="ARBA" id="ARBA00008303"/>
    </source>
</evidence>
<keyword evidence="25 64" id="KW-1143">T=pseudo3 icosahedral capsid protein</keyword>
<evidence type="ECO:0000256" key="58">
    <source>
        <dbReference type="ARBA" id="ARBA00024513"/>
    </source>
</evidence>
<keyword evidence="12 64" id="KW-0696">RNA-directed RNA polymerase</keyword>
<dbReference type="InterPro" id="IPR001205">
    <property type="entry name" value="RNA-dir_pol_C"/>
</dbReference>
<dbReference type="CDD" id="cd00205">
    <property type="entry name" value="rhv_like"/>
    <property type="match status" value="3"/>
</dbReference>
<keyword evidence="55 64" id="KW-0449">Lipoprotein</keyword>
<dbReference type="EC" id="3.6.1.15" evidence="64"/>
<evidence type="ECO:0000256" key="43">
    <source>
        <dbReference type="ARBA" id="ARBA00022890"/>
    </source>
</evidence>
<evidence type="ECO:0000256" key="41">
    <source>
        <dbReference type="ARBA" id="ARBA00022870"/>
    </source>
</evidence>
<proteinExistence type="inferred from homology"/>
<keyword evidence="34" id="KW-0788">Thiol protease</keyword>
<evidence type="ECO:0000256" key="37">
    <source>
        <dbReference type="ARBA" id="ARBA00022833"/>
    </source>
</evidence>
<dbReference type="InterPro" id="IPR043502">
    <property type="entry name" value="DNA/RNA_pol_sf"/>
</dbReference>
<dbReference type="InterPro" id="IPR014759">
    <property type="entry name" value="Helicase_SF3_ssRNA_vir"/>
</dbReference>
<comment type="function">
    <text evidence="63">Acts as a primer for viral RNA replication and remains covalently bound to viral genomic RNA. VPg is uridylylated prior to priming replication into VPg-pUpU. The oriI viral genomic sequence may act as a template for this. The VPg-pUpU is then used as primer on the genomic RNA poly(A) by the RNA-dependent RNA polymerase to replicate the viral genome. During genome replication, the VPg-RNA linkage is removed by the host TDP2, thereby accelerating replication. During the late stage of the replication cycle, host TDP2 is excluded from sites of viral RNA synthesis and encapsidation, allowing for the generation of progeny virions.</text>
</comment>
<evidence type="ECO:0000256" key="20">
    <source>
        <dbReference type="ARBA" id="ARBA00022595"/>
    </source>
</evidence>
<dbReference type="Gene3D" id="3.30.70.270">
    <property type="match status" value="1"/>
</dbReference>
<evidence type="ECO:0000256" key="18">
    <source>
        <dbReference type="ARBA" id="ARBA00022562"/>
    </source>
</evidence>
<dbReference type="PROSITE" id="PS50507">
    <property type="entry name" value="RDRP_SSRNA_POS"/>
    <property type="match status" value="1"/>
</dbReference>
<keyword evidence="33 64" id="KW-0347">Helicase</keyword>
<keyword evidence="45 64" id="KW-1190">Host gene expression shutoff by virus</keyword>
<dbReference type="PROSITE" id="PS51874">
    <property type="entry name" value="PCV_3C_PRO"/>
    <property type="match status" value="1"/>
</dbReference>
<dbReference type="InterPro" id="IPR059138">
    <property type="entry name" value="Pico_VP1"/>
</dbReference>
<keyword evidence="29 64" id="KW-0547">Nucleotide-binding</keyword>
<evidence type="ECO:0000256" key="10">
    <source>
        <dbReference type="ARBA" id="ARBA00022448"/>
    </source>
</evidence>
<dbReference type="SMART" id="SM00382">
    <property type="entry name" value="AAA"/>
    <property type="match status" value="1"/>
</dbReference>
<evidence type="ECO:0000259" key="65">
    <source>
        <dbReference type="PROSITE" id="PS50507"/>
    </source>
</evidence>
<keyword evidence="47 64" id="KW-1072">Activation of host autophagy by virus</keyword>
<evidence type="ECO:0000313" key="68">
    <source>
        <dbReference type="EMBL" id="AIA24394.1"/>
    </source>
</evidence>
<keyword evidence="52 64" id="KW-1262">Eukaryotic host gene expression shutoff by virus</keyword>
<dbReference type="EC" id="3.4.22.28" evidence="64"/>
<evidence type="ECO:0000256" key="38">
    <source>
        <dbReference type="ARBA" id="ARBA00022840"/>
    </source>
</evidence>
<dbReference type="SUPFAM" id="SSF88633">
    <property type="entry name" value="Positive stranded ssRNA viruses"/>
    <property type="match status" value="2"/>
</dbReference>
<evidence type="ECO:0000256" key="64">
    <source>
        <dbReference type="RuleBase" id="RU364118"/>
    </source>
</evidence>
<comment type="cofactor">
    <cofactor evidence="1">
        <name>Mg(2+)</name>
        <dbReference type="ChEBI" id="CHEBI:18420"/>
    </cofactor>
</comment>
<evidence type="ECO:0000256" key="15">
    <source>
        <dbReference type="ARBA" id="ARBA00022553"/>
    </source>
</evidence>
<dbReference type="InterPro" id="IPR029053">
    <property type="entry name" value="Viral_coat"/>
</dbReference>
<keyword evidence="40 64" id="KW-0946">Virion</keyword>
<keyword evidence="11 64" id="KW-1113">Inhibition of host RLR pathway by virus</keyword>
<evidence type="ECO:0000313" key="69">
    <source>
        <dbReference type="Proteomes" id="UP000109705"/>
    </source>
</evidence>
<dbReference type="GO" id="GO:0052170">
    <property type="term" value="P:symbiont-mediated suppression of host innate immune response"/>
    <property type="evidence" value="ECO:0007669"/>
    <property type="project" value="UniProtKB-KW"/>
</dbReference>
<evidence type="ECO:0000256" key="21">
    <source>
        <dbReference type="ARBA" id="ARBA00022632"/>
    </source>
</evidence>
<dbReference type="EMBL" id="KF726085">
    <property type="protein sequence ID" value="AIA24394.1"/>
    <property type="molecule type" value="Genomic_RNA"/>
</dbReference>
<dbReference type="InterPro" id="IPR044067">
    <property type="entry name" value="PCV_3C_PRO"/>
</dbReference>
<keyword evidence="22 64" id="KW-0645">Protease</keyword>
<evidence type="ECO:0000256" key="17">
    <source>
        <dbReference type="ARBA" id="ARBA00022561"/>
    </source>
</evidence>
<keyword evidence="42 64" id="KW-0694">RNA-binding</keyword>
<comment type="subunit">
    <text evidence="6">Interacts with RNA-directed RNA polymerase.</text>
</comment>
<evidence type="ECO:0000256" key="48">
    <source>
        <dbReference type="ARBA" id="ARBA00023065"/>
    </source>
</evidence>
<dbReference type="GO" id="GO:0006351">
    <property type="term" value="P:DNA-templated transcription"/>
    <property type="evidence" value="ECO:0007669"/>
    <property type="project" value="InterPro"/>
</dbReference>
<evidence type="ECO:0000256" key="32">
    <source>
        <dbReference type="ARBA" id="ARBA00022804"/>
    </source>
</evidence>
<keyword evidence="26 64" id="KW-0519">Myristate</keyword>
<comment type="function">
    <text evidence="64">Protein 3AB: Localizes the viral replication complex to the surface of membranous vesicles. Together with protein 3CD binds the Cis-Active RNA Element (CRE) which is involved in RNA synthesis initiation. Acts as a cofactor to stimulate the activity of 3D polymerase, maybe through a nucleid acid chaperone activity.</text>
</comment>
<dbReference type="Pfam" id="PF00947">
    <property type="entry name" value="Pico_P2A"/>
    <property type="match status" value="1"/>
</dbReference>
<evidence type="ECO:0000256" key="55">
    <source>
        <dbReference type="ARBA" id="ARBA00023288"/>
    </source>
</evidence>
<keyword evidence="17 64" id="KW-0167">Capsid protein</keyword>
<dbReference type="InterPro" id="IPR000605">
    <property type="entry name" value="Helicase_SF3_ssDNA/RNA_vir"/>
</dbReference>
<comment type="function">
    <text evidence="64">Protease 3C: Major viral protease that mediates proteolytic processing of the polyprotein. Cleaves host EIF5B, contributing to host translation shutoff. Cleaves also host PABPC1, contributing to host translation shutoff.</text>
</comment>
<evidence type="ECO:0000256" key="63">
    <source>
        <dbReference type="ARBA" id="ARBA00054285"/>
    </source>
</evidence>
<evidence type="ECO:0000256" key="56">
    <source>
        <dbReference type="ARBA" id="ARBA00023296"/>
    </source>
</evidence>
<comment type="function">
    <text evidence="64">Viral protein genome-linked: acts as a primer for viral RNA replication and remains covalently bound to viral genomic RNA. VPg is uridylylated prior to priming replication into VPg-pUpU. The oriI viral genomic sequence may act as a template for this. The VPg-pUpU is then used as primer on the genomic RNA poly(A) by the RNA-dependent RNA polymerase to replicate the viral genome.</text>
</comment>
<evidence type="ECO:0000256" key="12">
    <source>
        <dbReference type="ARBA" id="ARBA00022484"/>
    </source>
</evidence>
<keyword evidence="15" id="KW-0597">Phosphoprotein</keyword>
<dbReference type="SUPFAM" id="SSF50494">
    <property type="entry name" value="Trypsin-like serine proteases"/>
    <property type="match status" value="2"/>
</dbReference>
<evidence type="ECO:0000256" key="4">
    <source>
        <dbReference type="ARBA" id="ARBA00004328"/>
    </source>
</evidence>
<evidence type="ECO:0000256" key="40">
    <source>
        <dbReference type="ARBA" id="ARBA00022844"/>
    </source>
</evidence>
<dbReference type="Gene3D" id="1.20.960.20">
    <property type="match status" value="1"/>
</dbReference>
<dbReference type="InterPro" id="IPR043504">
    <property type="entry name" value="Peptidase_S1_PA_chymotrypsin"/>
</dbReference>
<dbReference type="GO" id="GO:0042025">
    <property type="term" value="C:host cell nucleus"/>
    <property type="evidence" value="ECO:0007669"/>
    <property type="project" value="UniProtKB-SubCell"/>
</dbReference>
<evidence type="ECO:0000256" key="24">
    <source>
        <dbReference type="ARBA" id="ARBA00022695"/>
    </source>
</evidence>
<keyword evidence="27" id="KW-0479">Metal-binding</keyword>
<keyword evidence="18" id="KW-1048">Host nucleus</keyword>
<comment type="function">
    <text evidence="64">Protein 3CD: Involved in the viral replication complex and viral polypeptide maturation. It exhibits protease activity with a specificity and catalytic efficiency that is different from protease 3C. Protein 3CD lacks polymerase activity. Protein 3CD binds to the 5'UTR of the viral genome.</text>
</comment>
<dbReference type="GO" id="GO:0003968">
    <property type="term" value="F:RNA-directed RNA polymerase activity"/>
    <property type="evidence" value="ECO:0007669"/>
    <property type="project" value="UniProtKB-KW"/>
</dbReference>
<organism evidence="68 69">
    <name type="scientific">Human enterovirus D68</name>
    <name type="common">EV68</name>
    <name type="synonym">EV-68</name>
    <dbReference type="NCBI Taxonomy" id="42789"/>
    <lineage>
        <taxon>Viruses</taxon>
        <taxon>Riboviria</taxon>
        <taxon>Orthornavirae</taxon>
        <taxon>Pisuviricota</taxon>
        <taxon>Pisoniviricetes</taxon>
        <taxon>Picornavirales</taxon>
        <taxon>Picornaviridae</taxon>
        <taxon>Ensavirinae</taxon>
        <taxon>Enterovirus</taxon>
        <taxon>Enterovirus deconjuncti</taxon>
        <taxon>Enterovirus D</taxon>
    </lineage>
</organism>
<keyword evidence="21 64" id="KW-1090">Inhibition of host innate immune response by virus</keyword>
<dbReference type="EC" id="2.7.7.48" evidence="64"/>
<name>A0A059XIJ7_HED68</name>
<comment type="catalytic activity">
    <reaction evidence="58 64">
        <text>Selective cleavage of Tyr-|-Gly bond in the picornavirus polyprotein.</text>
        <dbReference type="EC" id="3.4.22.29"/>
    </reaction>
</comment>
<evidence type="ECO:0000256" key="35">
    <source>
        <dbReference type="ARBA" id="ARBA00022809"/>
    </source>
</evidence>
<keyword evidence="54 64" id="KW-0899">Viral immunoevasion</keyword>
<dbReference type="Pfam" id="PF08727">
    <property type="entry name" value="P3A"/>
    <property type="match status" value="1"/>
</dbReference>
<keyword evidence="48 64" id="KW-0406">Ion transport</keyword>
<dbReference type="GO" id="GO:0034220">
    <property type="term" value="P:monoatomic ion transmembrane transport"/>
    <property type="evidence" value="ECO:0007669"/>
    <property type="project" value="UniProtKB-KW"/>
</dbReference>
<feature type="domain" description="SF3 helicase" evidence="66">
    <location>
        <begin position="1213"/>
        <end position="1371"/>
    </location>
</feature>
<evidence type="ECO:0000256" key="1">
    <source>
        <dbReference type="ARBA" id="ARBA00001946"/>
    </source>
</evidence>
<keyword evidence="10 64" id="KW-0813">Transport</keyword>
<comment type="similarity">
    <text evidence="5 64">Belongs to the picornaviruses polyprotein family.</text>
</comment>
<dbReference type="GO" id="GO:0017111">
    <property type="term" value="F:ribonucleoside triphosphate phosphatase activity"/>
    <property type="evidence" value="ECO:0007669"/>
    <property type="project" value="UniProtKB-EC"/>
</dbReference>
<comment type="subunit">
    <text evidence="64">Capsid protein VP1: Interacts with capsid protein VP0, and capsid protein VP3 to form heterotrimeric protomers. Five protomers subsequently associate to form pentamers which serve as building blocks for the capsid. Interacts with capsid protein VP2, capsid protein VP3 and capsid protein VP4 following cleavage of capsid protein VP0.</text>
</comment>
<evidence type="ECO:0000256" key="36">
    <source>
        <dbReference type="ARBA" id="ARBA00022813"/>
    </source>
</evidence>
<feature type="domain" description="Peptidase C3" evidence="67">
    <location>
        <begin position="1550"/>
        <end position="1728"/>
    </location>
</feature>
<dbReference type="GO" id="GO:0039520">
    <property type="term" value="P:symbiont-mediated activation of host autophagy"/>
    <property type="evidence" value="ECO:0007669"/>
    <property type="project" value="UniProtKB-KW"/>
</dbReference>
<evidence type="ECO:0000256" key="11">
    <source>
        <dbReference type="ARBA" id="ARBA00022482"/>
    </source>
</evidence>
<dbReference type="SUPFAM" id="SSF52540">
    <property type="entry name" value="P-loop containing nucleoside triphosphate hydrolases"/>
    <property type="match status" value="1"/>
</dbReference>
<evidence type="ECO:0000256" key="19">
    <source>
        <dbReference type="ARBA" id="ARBA00022581"/>
    </source>
</evidence>
<evidence type="ECO:0000256" key="33">
    <source>
        <dbReference type="ARBA" id="ARBA00022806"/>
    </source>
</evidence>
<evidence type="ECO:0000256" key="31">
    <source>
        <dbReference type="ARBA" id="ARBA00022801"/>
    </source>
</evidence>
<evidence type="ECO:0000256" key="59">
    <source>
        <dbReference type="ARBA" id="ARBA00045482"/>
    </source>
</evidence>
<dbReference type="GO" id="GO:0039618">
    <property type="term" value="C:T=pseudo3 icosahedral viral capsid"/>
    <property type="evidence" value="ECO:0007669"/>
    <property type="project" value="UniProtKB-KW"/>
</dbReference>
<dbReference type="GO" id="GO:0015267">
    <property type="term" value="F:channel activity"/>
    <property type="evidence" value="ECO:0007669"/>
    <property type="project" value="UniProtKB-KW"/>
</dbReference>
<keyword evidence="44 64" id="KW-0693">Viral RNA replication</keyword>
<keyword evidence="36" id="KW-0068">Autocatalytic cleavage</keyword>
<dbReference type="InterPro" id="IPR003593">
    <property type="entry name" value="AAA+_ATPase"/>
</dbReference>
<dbReference type="EC" id="3.4.22.29" evidence="64"/>
<keyword evidence="16 64" id="KW-1192">Host mRNA suppression by virus</keyword>
<comment type="catalytic activity">
    <reaction evidence="62 64">
        <text>a ribonucleoside 5'-triphosphate + H2O = a ribonucleoside 5'-diphosphate + phosphate + H(+)</text>
        <dbReference type="Rhea" id="RHEA:23680"/>
        <dbReference type="ChEBI" id="CHEBI:15377"/>
        <dbReference type="ChEBI" id="CHEBI:15378"/>
        <dbReference type="ChEBI" id="CHEBI:43474"/>
        <dbReference type="ChEBI" id="CHEBI:57930"/>
        <dbReference type="ChEBI" id="CHEBI:61557"/>
        <dbReference type="EC" id="3.6.1.15"/>
    </reaction>
</comment>
<keyword evidence="30" id="KW-0863">Zinc-finger</keyword>
<keyword evidence="32 64" id="KW-1161">Viral attachment to host cell</keyword>
<dbReference type="GO" id="GO:0044694">
    <property type="term" value="P:symbiont genome entry into host cell via pore formation in plasma membrane"/>
    <property type="evidence" value="ECO:0007669"/>
    <property type="project" value="UniProtKB-KW"/>
</dbReference>
<evidence type="ECO:0000256" key="22">
    <source>
        <dbReference type="ARBA" id="ARBA00022670"/>
    </source>
</evidence>
<evidence type="ECO:0000256" key="2">
    <source>
        <dbReference type="ARBA" id="ARBA00004147"/>
    </source>
</evidence>
<dbReference type="InterPro" id="IPR027417">
    <property type="entry name" value="P-loop_NTPase"/>
</dbReference>
<reference evidence="68 69" key="1">
    <citation type="journal article" date="2014" name="J. Virol.">
        <title>Enterovirus 68 3C protease cleaves TRIF to attenuate antiviral responses mediated by Toll-like receptor 3.</title>
        <authorList>
            <person name="Xiang Z."/>
            <person name="Li L."/>
            <person name="Lei X."/>
            <person name="Zhou H."/>
            <person name="Zhou Z."/>
            <person name="He B."/>
            <person name="Wang J."/>
        </authorList>
    </citation>
    <scope>NUCLEOTIDE SEQUENCE [LARGE SCALE GENOMIC DNA]</scope>
    <source>
        <strain evidence="68">BCH895A</strain>
    </source>
</reference>
<evidence type="ECO:0000256" key="57">
    <source>
        <dbReference type="ARBA" id="ARBA00023303"/>
    </source>
</evidence>
<dbReference type="InterPro" id="IPR033703">
    <property type="entry name" value="Rhv-like"/>
</dbReference>
<dbReference type="GO" id="GO:0039522">
    <property type="term" value="P:symbiont-mediated suppression of host mRNA export from nucleus"/>
    <property type="evidence" value="ECO:0007669"/>
    <property type="project" value="UniProtKB-KW"/>
</dbReference>
<evidence type="ECO:0000256" key="62">
    <source>
        <dbReference type="ARBA" id="ARBA00047631"/>
    </source>
</evidence>
<evidence type="ECO:0000256" key="13">
    <source>
        <dbReference type="ARBA" id="ARBA00022488"/>
    </source>
</evidence>
<dbReference type="FunFam" id="1.20.960.20:FF:000001">
    <property type="entry name" value="Genome polyprotein"/>
    <property type="match status" value="1"/>
</dbReference>
<dbReference type="Pfam" id="PF22663">
    <property type="entry name" value="Rhv_5"/>
    <property type="match status" value="1"/>
</dbReference>
<dbReference type="GO" id="GO:0044162">
    <property type="term" value="C:host cell cytoplasmic vesicle membrane"/>
    <property type="evidence" value="ECO:0007669"/>
    <property type="project" value="UniProtKB-SubCell"/>
</dbReference>
<keyword evidence="51 64" id="KW-1035">Host cytoplasm</keyword>
<evidence type="ECO:0000256" key="49">
    <source>
        <dbReference type="ARBA" id="ARBA00023136"/>
    </source>
</evidence>
<evidence type="ECO:0000256" key="29">
    <source>
        <dbReference type="ARBA" id="ARBA00022741"/>
    </source>
</evidence>
<evidence type="ECO:0000256" key="42">
    <source>
        <dbReference type="ARBA" id="ARBA00022884"/>
    </source>
</evidence>
<evidence type="ECO:0000256" key="54">
    <source>
        <dbReference type="ARBA" id="ARBA00023280"/>
    </source>
</evidence>
<keyword evidence="23 64" id="KW-0808">Transferase</keyword>
<evidence type="ECO:0000256" key="53">
    <source>
        <dbReference type="ARBA" id="ARBA00023255"/>
    </source>
</evidence>
<dbReference type="GO" id="GO:0005198">
    <property type="term" value="F:structural molecule activity"/>
    <property type="evidence" value="ECO:0007669"/>
    <property type="project" value="InterPro"/>
</dbReference>
<comment type="function">
    <text evidence="64">RNA-directed RNA polymerase: Replicates the viral genomic RNA on the surface of intracellular membranes. May form linear arrays of subunits that propagate along a strong head-to-tail interaction called interface-I. Covalently attaches UMP to a tyrosine of VPg, which is used to prime RNA synthesis. The positive stranded RNA genome is first replicated at virus induced membranous vesicles, creating a dsRNA genomic replication form. This dsRNA is then used as template to synthesize positive stranded RNA genomes. ss(+)RNA genomes are either translated, replicated or encapsidated.</text>
</comment>
<evidence type="ECO:0000256" key="7">
    <source>
        <dbReference type="ARBA" id="ARBA00011188"/>
    </source>
</evidence>
<dbReference type="Pfam" id="PF00073">
    <property type="entry name" value="Rhv"/>
    <property type="match status" value="2"/>
</dbReference>
<dbReference type="GO" id="GO:0005524">
    <property type="term" value="F:ATP binding"/>
    <property type="evidence" value="ECO:0007669"/>
    <property type="project" value="UniProtKB-KW"/>
</dbReference>
<keyword evidence="53 64" id="KW-1172">Pore-mediated penetration of viral genome into host cell</keyword>
<evidence type="ECO:0000256" key="9">
    <source>
        <dbReference type="ARBA" id="ARBA00011647"/>
    </source>
</evidence>
<keyword evidence="57 64" id="KW-0407">Ion channel</keyword>
<evidence type="ECO:0000256" key="45">
    <source>
        <dbReference type="ARBA" id="ARBA00022995"/>
    </source>
</evidence>
<evidence type="ECO:0000256" key="16">
    <source>
        <dbReference type="ARBA" id="ARBA00022557"/>
    </source>
</evidence>
<dbReference type="InterPro" id="IPR014838">
    <property type="entry name" value="P3A"/>
</dbReference>
<dbReference type="InterPro" id="IPR000199">
    <property type="entry name" value="Peptidase_C3A/C3B_picornavir"/>
</dbReference>
<dbReference type="PROSITE" id="PS51218">
    <property type="entry name" value="SF3_HELICASE_2"/>
    <property type="match status" value="1"/>
</dbReference>
<keyword evidence="31 64" id="KW-0378">Hydrolase</keyword>
<evidence type="ECO:0000256" key="23">
    <source>
        <dbReference type="ARBA" id="ARBA00022679"/>
    </source>
</evidence>